<dbReference type="SUPFAM" id="SSF111369">
    <property type="entry name" value="HlyD-like secretion proteins"/>
    <property type="match status" value="1"/>
</dbReference>
<feature type="domain" description="YknX-like C-terminal permuted SH3-like" evidence="5">
    <location>
        <begin position="232"/>
        <end position="300"/>
    </location>
</feature>
<evidence type="ECO:0000259" key="3">
    <source>
        <dbReference type="Pfam" id="PF25917"/>
    </source>
</evidence>
<evidence type="ECO:0000256" key="2">
    <source>
        <dbReference type="SAM" id="MobiDB-lite"/>
    </source>
</evidence>
<proteinExistence type="inferred from homology"/>
<feature type="domain" description="CusB-like beta-barrel" evidence="4">
    <location>
        <begin position="153"/>
        <end position="226"/>
    </location>
</feature>
<evidence type="ECO:0000256" key="1">
    <source>
        <dbReference type="ARBA" id="ARBA00009477"/>
    </source>
</evidence>
<comment type="similarity">
    <text evidence="1">Belongs to the membrane fusion protein (MFP) (TC 8.A.1) family.</text>
</comment>
<dbReference type="Gene3D" id="2.40.50.100">
    <property type="match status" value="1"/>
</dbReference>
<name>A0A081KCI1_9GAMM</name>
<evidence type="ECO:0000313" key="7">
    <source>
        <dbReference type="Proteomes" id="UP000027997"/>
    </source>
</evidence>
<sequence length="326" mass="35546">METTLQQKLTALGNLTANQSVDITPQINGRIVGLSLTDGGNIKYGERLVELDDREQSAIVAQARIAYEDAQRQLEYMETLIKRKAISVDELKAQRATVDRLEAALLAELAILDYYTLEAPFGGTLSFHELSVGALINAGTVITTLDDLSAMKLTFDLPESSLSHVSKGARITATTDAWPDKTFTGTIDSISPRIDPANLTFQVRAVLENPQAQLRPGMLMRTSIERPGEQQLVVPSRSILFDGNRRFVFVIDEQSKVERRLITTGQTVDEYIVVLSGLSAGEMVVNEGAVKVTDGRQVKVMTEDQPTLSSSFSSTAGKPMATDGIL</sequence>
<reference evidence="6 7" key="1">
    <citation type="submission" date="2014-06" db="EMBL/GenBank/DDBJ databases">
        <title>Whole Genome Sequences of Three Symbiotic Endozoicomonas Bacteria.</title>
        <authorList>
            <person name="Neave M.J."/>
            <person name="Apprill A."/>
            <person name="Voolstra C.R."/>
        </authorList>
    </citation>
    <scope>NUCLEOTIDE SEQUENCE [LARGE SCALE GENOMIC DNA]</scope>
    <source>
        <strain evidence="6 7">DSM 22380</strain>
    </source>
</reference>
<dbReference type="STRING" id="305900.GV64_14930"/>
<dbReference type="Pfam" id="PF25954">
    <property type="entry name" value="Beta-barrel_RND_2"/>
    <property type="match status" value="1"/>
</dbReference>
<dbReference type="GO" id="GO:0015562">
    <property type="term" value="F:efflux transmembrane transporter activity"/>
    <property type="evidence" value="ECO:0007669"/>
    <property type="project" value="TreeGrafter"/>
</dbReference>
<feature type="compositionally biased region" description="Polar residues" evidence="2">
    <location>
        <begin position="304"/>
        <end position="316"/>
    </location>
</feature>
<dbReference type="Gene3D" id="2.40.30.170">
    <property type="match status" value="1"/>
</dbReference>
<feature type="domain" description="Multidrug resistance protein MdtA-like barrel-sandwich hybrid" evidence="3">
    <location>
        <begin position="20"/>
        <end position="140"/>
    </location>
</feature>
<dbReference type="FunFam" id="2.40.30.170:FF:000010">
    <property type="entry name" value="Efflux RND transporter periplasmic adaptor subunit"/>
    <property type="match status" value="1"/>
</dbReference>
<dbReference type="PANTHER" id="PTHR30469:SF13">
    <property type="entry name" value="HAE1 FAMILY EFFLUX PUMP MFP COMPONENT"/>
    <property type="match status" value="1"/>
</dbReference>
<dbReference type="Gene3D" id="1.10.287.470">
    <property type="entry name" value="Helix hairpin bin"/>
    <property type="match status" value="1"/>
</dbReference>
<dbReference type="EMBL" id="JOJP01000001">
    <property type="protein sequence ID" value="KEI71857.1"/>
    <property type="molecule type" value="Genomic_DNA"/>
</dbReference>
<evidence type="ECO:0000313" key="6">
    <source>
        <dbReference type="EMBL" id="KEI71857.1"/>
    </source>
</evidence>
<dbReference type="NCBIfam" id="TIGR01730">
    <property type="entry name" value="RND_mfp"/>
    <property type="match status" value="1"/>
</dbReference>
<dbReference type="InterPro" id="IPR058637">
    <property type="entry name" value="YknX-like_C"/>
</dbReference>
<dbReference type="InterPro" id="IPR058792">
    <property type="entry name" value="Beta-barrel_RND_2"/>
</dbReference>
<dbReference type="InterPro" id="IPR006143">
    <property type="entry name" value="RND_pump_MFP"/>
</dbReference>
<evidence type="ECO:0000259" key="4">
    <source>
        <dbReference type="Pfam" id="PF25954"/>
    </source>
</evidence>
<organism evidence="6 7">
    <name type="scientific">Endozoicomonas elysicola</name>
    <dbReference type="NCBI Taxonomy" id="305900"/>
    <lineage>
        <taxon>Bacteria</taxon>
        <taxon>Pseudomonadati</taxon>
        <taxon>Pseudomonadota</taxon>
        <taxon>Gammaproteobacteria</taxon>
        <taxon>Oceanospirillales</taxon>
        <taxon>Endozoicomonadaceae</taxon>
        <taxon>Endozoicomonas</taxon>
    </lineage>
</organism>
<dbReference type="eggNOG" id="COG0845">
    <property type="taxonomic scope" value="Bacteria"/>
</dbReference>
<gene>
    <name evidence="6" type="ORF">GV64_14930</name>
</gene>
<dbReference type="PANTHER" id="PTHR30469">
    <property type="entry name" value="MULTIDRUG RESISTANCE PROTEIN MDTA"/>
    <property type="match status" value="1"/>
</dbReference>
<evidence type="ECO:0008006" key="8">
    <source>
        <dbReference type="Google" id="ProtNLM"/>
    </source>
</evidence>
<dbReference type="Pfam" id="PF25917">
    <property type="entry name" value="BSH_RND"/>
    <property type="match status" value="1"/>
</dbReference>
<dbReference type="InterPro" id="IPR058625">
    <property type="entry name" value="MdtA-like_BSH"/>
</dbReference>
<dbReference type="Pfam" id="PF25989">
    <property type="entry name" value="YknX_C"/>
    <property type="match status" value="1"/>
</dbReference>
<dbReference type="AlphaFoldDB" id="A0A081KCI1"/>
<evidence type="ECO:0000259" key="5">
    <source>
        <dbReference type="Pfam" id="PF25989"/>
    </source>
</evidence>
<feature type="region of interest" description="Disordered" evidence="2">
    <location>
        <begin position="303"/>
        <end position="326"/>
    </location>
</feature>
<dbReference type="Gene3D" id="2.40.420.20">
    <property type="match status" value="1"/>
</dbReference>
<dbReference type="Proteomes" id="UP000027997">
    <property type="component" value="Unassembled WGS sequence"/>
</dbReference>
<comment type="caution">
    <text evidence="6">The sequence shown here is derived from an EMBL/GenBank/DDBJ whole genome shotgun (WGS) entry which is preliminary data.</text>
</comment>
<accession>A0A081KCI1</accession>
<protein>
    <recommendedName>
        <fullName evidence="8">RND efflux pump membrane fusion protein barrel-sandwich domain-containing protein</fullName>
    </recommendedName>
</protein>
<keyword evidence="7" id="KW-1185">Reference proteome</keyword>
<dbReference type="GO" id="GO:1990281">
    <property type="term" value="C:efflux pump complex"/>
    <property type="evidence" value="ECO:0007669"/>
    <property type="project" value="TreeGrafter"/>
</dbReference>